<gene>
    <name evidence="2" type="ORF">MARPU_10995</name>
</gene>
<dbReference type="KEGG" id="mpur:MARPU_10995"/>
<evidence type="ECO:0008006" key="4">
    <source>
        <dbReference type="Google" id="ProtNLM"/>
    </source>
</evidence>
<evidence type="ECO:0000256" key="1">
    <source>
        <dbReference type="SAM" id="MobiDB-lite"/>
    </source>
</evidence>
<reference evidence="2 3" key="1">
    <citation type="submission" date="2013-12" db="EMBL/GenBank/DDBJ databases">
        <authorList>
            <consortium name="DOE Joint Genome Institute"/>
            <person name="Bryant D.A."/>
            <person name="Huntemann M."/>
            <person name="Han J."/>
            <person name="Chen A."/>
            <person name="Kyrpides N."/>
            <person name="Mavromatis K."/>
            <person name="Markowitz V."/>
            <person name="Palaniappan K."/>
            <person name="Ivanova N."/>
            <person name="Schaumberg A."/>
            <person name="Pati A."/>
            <person name="Liolios K."/>
            <person name="Nordberg H.P."/>
            <person name="Cantor M.N."/>
            <person name="Hua S.X."/>
            <person name="Woyke T."/>
        </authorList>
    </citation>
    <scope>NUCLEOTIDE SEQUENCE [LARGE SCALE GENOMIC DNA]</scope>
    <source>
        <strain evidence="2 3">984</strain>
    </source>
</reference>
<dbReference type="HOGENOM" id="CLU_2646625_0_0_6"/>
<dbReference type="AlphaFoldDB" id="W0E3V2"/>
<protein>
    <recommendedName>
        <fullName evidence="4">Transposase</fullName>
    </recommendedName>
</protein>
<keyword evidence="3" id="KW-1185">Reference proteome</keyword>
<evidence type="ECO:0000313" key="2">
    <source>
        <dbReference type="EMBL" id="AHF05545.1"/>
    </source>
</evidence>
<name>W0E3V2_MARPU</name>
<dbReference type="OrthoDB" id="9803878at2"/>
<dbReference type="eggNOG" id="COG2801">
    <property type="taxonomic scope" value="Bacteria"/>
</dbReference>
<dbReference type="EMBL" id="CP007031">
    <property type="protein sequence ID" value="AHF05545.1"/>
    <property type="molecule type" value="Genomic_DNA"/>
</dbReference>
<sequence length="77" mass="8240">MKYAWIDAHRGACGLRRLCALLGVSVSGYRAWQRGGQRQGLSDAQLMLLQAIHAETGGAYGSPRPEREQGARGAADA</sequence>
<organism evidence="2 3">
    <name type="scientific">Marichromatium purpuratum 984</name>
    <dbReference type="NCBI Taxonomy" id="765910"/>
    <lineage>
        <taxon>Bacteria</taxon>
        <taxon>Pseudomonadati</taxon>
        <taxon>Pseudomonadota</taxon>
        <taxon>Gammaproteobacteria</taxon>
        <taxon>Chromatiales</taxon>
        <taxon>Chromatiaceae</taxon>
        <taxon>Marichromatium</taxon>
    </lineage>
</organism>
<dbReference type="Proteomes" id="UP000005275">
    <property type="component" value="Chromosome"/>
</dbReference>
<proteinExistence type="predicted"/>
<evidence type="ECO:0000313" key="3">
    <source>
        <dbReference type="Proteomes" id="UP000005275"/>
    </source>
</evidence>
<feature type="region of interest" description="Disordered" evidence="1">
    <location>
        <begin position="57"/>
        <end position="77"/>
    </location>
</feature>
<accession>W0E3V2</accession>
<dbReference type="STRING" id="765910.MARPU_10995"/>